<evidence type="ECO:0008006" key="3">
    <source>
        <dbReference type="Google" id="ProtNLM"/>
    </source>
</evidence>
<reference evidence="1" key="2">
    <citation type="submission" date="2025-08" db="UniProtKB">
        <authorList>
            <consortium name="Ensembl"/>
        </authorList>
    </citation>
    <scope>IDENTIFICATION</scope>
</reference>
<dbReference type="GO" id="GO:0035869">
    <property type="term" value="C:ciliary transition zone"/>
    <property type="evidence" value="ECO:0007669"/>
    <property type="project" value="TreeGrafter"/>
</dbReference>
<name>A0A672JHI4_SALFA</name>
<dbReference type="Ensembl" id="ENSSFAT00005054356.1">
    <property type="protein sequence ID" value="ENSSFAP00005052694.1"/>
    <property type="gene ID" value="ENSSFAG00005025225.1"/>
</dbReference>
<dbReference type="PANTHER" id="PTHR21223">
    <property type="entry name" value="CBY1-INTERACTING BAR DOMAIN-CONTAINING PROTEIN HOMOLOG"/>
    <property type="match status" value="1"/>
</dbReference>
<dbReference type="GO" id="GO:0060271">
    <property type="term" value="P:cilium assembly"/>
    <property type="evidence" value="ECO:0007669"/>
    <property type="project" value="TreeGrafter"/>
</dbReference>
<dbReference type="Proteomes" id="UP000472267">
    <property type="component" value="Chromosome 9"/>
</dbReference>
<dbReference type="OMA" id="TEMKVIF"/>
<reference evidence="1" key="1">
    <citation type="submission" date="2019-06" db="EMBL/GenBank/DDBJ databases">
        <authorList>
            <consortium name="Wellcome Sanger Institute Data Sharing"/>
        </authorList>
    </citation>
    <scope>NUCLEOTIDE SEQUENCE [LARGE SCALE GENOMIC DNA]</scope>
</reference>
<dbReference type="InParanoid" id="A0A672JHI4"/>
<protein>
    <recommendedName>
        <fullName evidence="3">Family with sequence similarity 92 member B</fullName>
    </recommendedName>
</protein>
<sequence>HLGRLCVLLASYTRKTARLRDKADLLVVQLLHLSGCEGPELQLALRSLAQDLAAVQDYRQAQVERLESRVVAPLKAYGDIVRSKRSDLKRFSSDLSREMKELQKLEKVRLRNPADRQSIVSFTHTHTHTHTCTDMHTHTPLLPKTYSFKCELRRCYM</sequence>
<accession>A0A672JHI4</accession>
<evidence type="ECO:0000313" key="2">
    <source>
        <dbReference type="Proteomes" id="UP000472267"/>
    </source>
</evidence>
<reference evidence="1" key="3">
    <citation type="submission" date="2025-09" db="UniProtKB">
        <authorList>
            <consortium name="Ensembl"/>
        </authorList>
    </citation>
    <scope>IDENTIFICATION</scope>
</reference>
<dbReference type="GO" id="GO:0036064">
    <property type="term" value="C:ciliary basal body"/>
    <property type="evidence" value="ECO:0007669"/>
    <property type="project" value="TreeGrafter"/>
</dbReference>
<dbReference type="InterPro" id="IPR009602">
    <property type="entry name" value="CBAR/FAM92"/>
</dbReference>
<dbReference type="PANTHER" id="PTHR21223:SF3">
    <property type="entry name" value="CBY1-INTERACTING BAR DOMAIN-CONTAINING PROTEIN 2"/>
    <property type="match status" value="1"/>
</dbReference>
<keyword evidence="2" id="KW-1185">Reference proteome</keyword>
<proteinExistence type="predicted"/>
<organism evidence="1 2">
    <name type="scientific">Salarias fasciatus</name>
    <name type="common">Jewelled blenny</name>
    <name type="synonym">Blennius fasciatus</name>
    <dbReference type="NCBI Taxonomy" id="181472"/>
    <lineage>
        <taxon>Eukaryota</taxon>
        <taxon>Metazoa</taxon>
        <taxon>Chordata</taxon>
        <taxon>Craniata</taxon>
        <taxon>Vertebrata</taxon>
        <taxon>Euteleostomi</taxon>
        <taxon>Actinopterygii</taxon>
        <taxon>Neopterygii</taxon>
        <taxon>Teleostei</taxon>
        <taxon>Neoteleostei</taxon>
        <taxon>Acanthomorphata</taxon>
        <taxon>Ovalentaria</taxon>
        <taxon>Blenniimorphae</taxon>
        <taxon>Blenniiformes</taxon>
        <taxon>Blennioidei</taxon>
        <taxon>Blenniidae</taxon>
        <taxon>Salariinae</taxon>
        <taxon>Salarias</taxon>
    </lineage>
</organism>
<dbReference type="Pfam" id="PF06730">
    <property type="entry name" value="FAM92"/>
    <property type="match status" value="1"/>
</dbReference>
<dbReference type="AlphaFoldDB" id="A0A672JHI4"/>
<evidence type="ECO:0000313" key="1">
    <source>
        <dbReference type="Ensembl" id="ENSSFAP00005052694.1"/>
    </source>
</evidence>